<dbReference type="PANTHER" id="PTHR35604">
    <property type="entry name" value="TRANSPOSASE INSH FOR INSERTION SEQUENCE ELEMENT IS5A-RELATED"/>
    <property type="match status" value="1"/>
</dbReference>
<feature type="domain" description="Transposase InsH N-terminal" evidence="2">
    <location>
        <begin position="44"/>
        <end position="126"/>
    </location>
</feature>
<evidence type="ECO:0000313" key="5">
    <source>
        <dbReference type="Proteomes" id="UP000562352"/>
    </source>
</evidence>
<gene>
    <name evidence="4" type="ORF">FHS22_007539</name>
</gene>
<protein>
    <submittedName>
        <fullName evidence="4">Transposase</fullName>
    </submittedName>
</protein>
<sequence length="523" mass="57048">MALPAMWPGGVMRMSMQARGLEPVPEQTAAVARAAFPEGSLPIRVRDRLAEVFADEPFAAAFGVRGAPGLAPGMLALVTVLQYAEDLTDRQAAAMAVRAIDWKYALGMELTDSGFDHSVLSKFRARLVEHGMEKVVFERLLEHCQQAGLIGAAGKQRTDSTHVISAVRELNRLELAGESVRAALEALAVAAPGWLAQAIDVTEFAHRYAERIDGWRLPSSKTKRDRLATVFGQDALRLCRAVRAEDAPVWLREIEAVEVLRQVLVQTYLTRTDSRGREVIVKREADSDGVPPGHLRLASPYDTDARWAAKAGELFWLGYKVHLTETCHAPEAEAEAGAGKAKQDGAPPNLITDVHTTDATVPDVKATAPIQRNLAARGLQPGEHYLDAGYPSAALIRAAAHRGITMVTPALADRSSQARAAEGFDKSAFAIDWKARQVRCPARKTSSHWSPVTQHGRDAIVVTFSVLTCRPCPFQRQCTASRSGRRMLTLQPKDLHEALAAARAEQKTETWKDKYALRAGVEG</sequence>
<feature type="compositionally biased region" description="Low complexity" evidence="1">
    <location>
        <begin position="335"/>
        <end position="348"/>
    </location>
</feature>
<feature type="region of interest" description="Disordered" evidence="1">
    <location>
        <begin position="334"/>
        <end position="354"/>
    </location>
</feature>
<evidence type="ECO:0000259" key="3">
    <source>
        <dbReference type="Pfam" id="PF13751"/>
    </source>
</evidence>
<proteinExistence type="predicted"/>
<feature type="non-terminal residue" evidence="4">
    <location>
        <position position="523"/>
    </location>
</feature>
<dbReference type="InterPro" id="IPR025668">
    <property type="entry name" value="Tnp_DDE_dom"/>
</dbReference>
<dbReference type="NCBIfam" id="NF033551">
    <property type="entry name" value="transpos_IS1182"/>
    <property type="match status" value="1"/>
</dbReference>
<reference evidence="4 5" key="1">
    <citation type="submission" date="2020-08" db="EMBL/GenBank/DDBJ databases">
        <title>Genomic Encyclopedia of Type Strains, Phase III (KMG-III): the genomes of soil and plant-associated and newly described type strains.</title>
        <authorList>
            <person name="Whitman W."/>
        </authorList>
    </citation>
    <scope>NUCLEOTIDE SEQUENCE [LARGE SCALE GENOMIC DNA]</scope>
    <source>
        <strain evidence="4 5">CECT 3303</strain>
    </source>
</reference>
<evidence type="ECO:0000313" key="4">
    <source>
        <dbReference type="EMBL" id="MBB5968218.1"/>
    </source>
</evidence>
<dbReference type="Pfam" id="PF05598">
    <property type="entry name" value="DUF772"/>
    <property type="match status" value="1"/>
</dbReference>
<dbReference type="InterPro" id="IPR047629">
    <property type="entry name" value="IS1182_transpos"/>
</dbReference>
<name>A0A841DIV1_PLAVE</name>
<accession>A0A841DIV1</accession>
<keyword evidence="5" id="KW-1185">Reference proteome</keyword>
<dbReference type="Pfam" id="PF13751">
    <property type="entry name" value="DDE_Tnp_1_6"/>
    <property type="match status" value="1"/>
</dbReference>
<dbReference type="Proteomes" id="UP000562352">
    <property type="component" value="Unassembled WGS sequence"/>
</dbReference>
<organism evidence="4 5">
    <name type="scientific">Planomonospora venezuelensis</name>
    <dbReference type="NCBI Taxonomy" id="1999"/>
    <lineage>
        <taxon>Bacteria</taxon>
        <taxon>Bacillati</taxon>
        <taxon>Actinomycetota</taxon>
        <taxon>Actinomycetes</taxon>
        <taxon>Streptosporangiales</taxon>
        <taxon>Streptosporangiaceae</taxon>
        <taxon>Planomonospora</taxon>
    </lineage>
</organism>
<evidence type="ECO:0000256" key="1">
    <source>
        <dbReference type="SAM" id="MobiDB-lite"/>
    </source>
</evidence>
<dbReference type="AlphaFoldDB" id="A0A841DIV1"/>
<dbReference type="PANTHER" id="PTHR35604:SF2">
    <property type="entry name" value="TRANSPOSASE INSH FOR INSERTION SEQUENCE ELEMENT IS5A-RELATED"/>
    <property type="match status" value="1"/>
</dbReference>
<dbReference type="InterPro" id="IPR008490">
    <property type="entry name" value="Transposase_InsH_N"/>
</dbReference>
<dbReference type="RefSeq" id="WP_184948885.1">
    <property type="nucleotide sequence ID" value="NZ_JACHJJ010000072.1"/>
</dbReference>
<dbReference type="EMBL" id="JACHJJ010000072">
    <property type="protein sequence ID" value="MBB5968218.1"/>
    <property type="molecule type" value="Genomic_DNA"/>
</dbReference>
<evidence type="ECO:0000259" key="2">
    <source>
        <dbReference type="Pfam" id="PF05598"/>
    </source>
</evidence>
<feature type="domain" description="Transposase DDE" evidence="3">
    <location>
        <begin position="440"/>
        <end position="523"/>
    </location>
</feature>
<comment type="caution">
    <text evidence="4">The sequence shown here is derived from an EMBL/GenBank/DDBJ whole genome shotgun (WGS) entry which is preliminary data.</text>
</comment>